<keyword evidence="4" id="KW-0472">Membrane</keyword>
<feature type="repeat" description="WD" evidence="3">
    <location>
        <begin position="747"/>
        <end position="788"/>
    </location>
</feature>
<dbReference type="InterPro" id="IPR011047">
    <property type="entry name" value="Quinoprotein_ADH-like_sf"/>
</dbReference>
<evidence type="ECO:0000256" key="2">
    <source>
        <dbReference type="ARBA" id="ARBA00022737"/>
    </source>
</evidence>
<dbReference type="InterPro" id="IPR019775">
    <property type="entry name" value="WD40_repeat_CS"/>
</dbReference>
<dbReference type="SMART" id="SM00320">
    <property type="entry name" value="WD40"/>
    <property type="match status" value="14"/>
</dbReference>
<evidence type="ECO:0000313" key="7">
    <source>
        <dbReference type="Proteomes" id="UP000182486"/>
    </source>
</evidence>
<dbReference type="Pfam" id="PF20703">
    <property type="entry name" value="nSTAND1"/>
    <property type="match status" value="1"/>
</dbReference>
<dbReference type="AlphaFoldDB" id="A0A1K0FB43"/>
<dbReference type="PROSITE" id="PS50082">
    <property type="entry name" value="WD_REPEATS_2"/>
    <property type="match status" value="14"/>
</dbReference>
<feature type="repeat" description="WD" evidence="3">
    <location>
        <begin position="790"/>
        <end position="831"/>
    </location>
</feature>
<dbReference type="SUPFAM" id="SSF52540">
    <property type="entry name" value="P-loop containing nucleoside triphosphate hydrolases"/>
    <property type="match status" value="1"/>
</dbReference>
<feature type="repeat" description="WD" evidence="3">
    <location>
        <begin position="876"/>
        <end position="917"/>
    </location>
</feature>
<dbReference type="InterPro" id="IPR011041">
    <property type="entry name" value="Quinoprot_gluc/sorb_DH_b-prop"/>
</dbReference>
<feature type="domain" description="Novel STAND NTPase 1" evidence="5">
    <location>
        <begin position="101"/>
        <end position="483"/>
    </location>
</feature>
<feature type="repeat" description="WD" evidence="3">
    <location>
        <begin position="919"/>
        <end position="960"/>
    </location>
</feature>
<name>A0A1K0FB43_9ACTN</name>
<feature type="repeat" description="WD" evidence="3">
    <location>
        <begin position="833"/>
        <end position="874"/>
    </location>
</feature>
<reference evidence="6 7" key="1">
    <citation type="submission" date="2016-09" db="EMBL/GenBank/DDBJ databases">
        <title>Couchioplanes caeruleus draft genome sequence.</title>
        <authorList>
            <person name="Sheehan J."/>
            <person name="Caffrey P."/>
        </authorList>
    </citation>
    <scope>NUCLEOTIDE SEQUENCE [LARGE SCALE GENOMIC DNA]</scope>
    <source>
        <strain evidence="6 7">DSM 43634</strain>
    </source>
</reference>
<keyword evidence="2" id="KW-0677">Repeat</keyword>
<evidence type="ECO:0000256" key="3">
    <source>
        <dbReference type="PROSITE-ProRule" id="PRU00221"/>
    </source>
</evidence>
<dbReference type="Pfam" id="PF00400">
    <property type="entry name" value="WD40"/>
    <property type="match status" value="14"/>
</dbReference>
<gene>
    <name evidence="6" type="ORF">BG844_34030</name>
</gene>
<sequence length="1245" mass="132447">MPRRERVLDPAGGPVERFAAGLRELRENAGRPGYRDLARRAHFSVTTLSVAAAGRQLPSLAVTLAYVEACGGDRATWEQRWRETAAALADVETTCAAAEPPYRGLAAYEPDDAEWFFGRERLVNELLEGVASRRVLAVFGASGSGKSSVLRAGVVPRVARGALGSEWPTALMTPGDDPLAELTRAVARSLPDVATDLSHDPAAWAMAIGTALGDEPDDAELLLVVDQFEEVFTLCADDDRRRAFFAAMLGAAHSPGSRLRVMLGIRADFYARCAQYPELVDALRDSQTMVGPMSAAELRDALVRPAERAGLRVEGALVSTVVAQLANRPGALPLASHAMVQAWQRRRGTTMTLAGYEAAGGVDGALAQSAEAIYTALGPERQATTRRVLLRLVDSGDDALVTRRRVTRAEFDDDDPDIATVIDRLATARLLTVTRDTVEITHEALVQGWPRLRGWIDDDHEGLRLHRLLTHAAADWESLGREDHALYRGTRLARASEWRAENPDAVTARERDFLDRSLAVQSRARATSRRRRRALLAGLLSVVVVVSVLAVAAWMQASRAERQHNLALSRQLAAQSQSLNPTRPTTARRLAAAAWMTEPTHEARDALTFMLAQQREALIGHTDNVWAVAFSPDGTLLATASYDRTIRLWNPATGQPVGEPLIGHTGAVTGAAFSPDGTLLATAGSDGTVRLWNPRTGVQTGSPFTGHTEAVTGLAFSKDGKLLATSSDDDTARLWDARTGRPAGNPLTGHTADVWGVAFSPDGTLLATVGSDAAVRLWDPRTGKPVGSPLTGHTDDVLGVAFSPDGTLLATVSSHSAVRLWDPRTGKPVGNPLTGHAGPVTSAAFSPDGTLLATGSSDATARLWNPRTGKPVGNPLTGHTEDVAHVAFSPDGKLLATASEDDTARLWDTRTGRPVGGPVTGHGGPVTDVAFRPDGALFATTSTDETARLWDARTREPAGLPFAGHTDAVLGVAFSPDGTLLATAGTDDAARLWNARTGKPLGGPLDLHTADVLSVVFSPDGSLLATTSADATARLWNARTGKPVGRPLTGHTDEVYGVAFSPDGGLLATTSADRTIRLWNPATGQPVGSPLTGHTALVMDVAFSPDGKLLATTAYDRTVRLWSPSTGRQIGRPLTGHTEDVWSVAFSPDGRLLATTSADRTVRLWNPATGEPVGGPLLGHTEVVTDVAFSPDGTRLVSTSTDDTIRLWDVATYENPLRALCGRFGLPTDEEWSTYAPEEPRPPAC</sequence>
<feature type="repeat" description="WD" evidence="3">
    <location>
        <begin position="1177"/>
        <end position="1218"/>
    </location>
</feature>
<dbReference type="InterPro" id="IPR049052">
    <property type="entry name" value="nSTAND1"/>
</dbReference>
<organism evidence="6 7">
    <name type="scientific">Couchioplanes caeruleus subsp. caeruleus</name>
    <dbReference type="NCBI Taxonomy" id="56427"/>
    <lineage>
        <taxon>Bacteria</taxon>
        <taxon>Bacillati</taxon>
        <taxon>Actinomycetota</taxon>
        <taxon>Actinomycetes</taxon>
        <taxon>Micromonosporales</taxon>
        <taxon>Micromonosporaceae</taxon>
        <taxon>Couchioplanes</taxon>
    </lineage>
</organism>
<dbReference type="PANTHER" id="PTHR19848:SF8">
    <property type="entry name" value="F-BOX AND WD REPEAT DOMAIN CONTAINING 7"/>
    <property type="match status" value="1"/>
</dbReference>
<proteinExistence type="predicted"/>
<evidence type="ECO:0000256" key="4">
    <source>
        <dbReference type="SAM" id="Phobius"/>
    </source>
</evidence>
<dbReference type="SUPFAM" id="SSF50952">
    <property type="entry name" value="Soluble quinoprotein glucose dehydrogenase"/>
    <property type="match status" value="1"/>
</dbReference>
<dbReference type="PRINTS" id="PR00320">
    <property type="entry name" value="GPROTEINBRPT"/>
</dbReference>
<dbReference type="InterPro" id="IPR020472">
    <property type="entry name" value="WD40_PAC1"/>
</dbReference>
<keyword evidence="4" id="KW-1133">Transmembrane helix</keyword>
<dbReference type="PANTHER" id="PTHR19848">
    <property type="entry name" value="WD40 REPEAT PROTEIN"/>
    <property type="match status" value="1"/>
</dbReference>
<feature type="repeat" description="WD" evidence="3">
    <location>
        <begin position="1005"/>
        <end position="1046"/>
    </location>
</feature>
<dbReference type="Gene3D" id="2.130.10.10">
    <property type="entry name" value="YVTN repeat-like/Quinoprotein amine dehydrogenase"/>
    <property type="match status" value="6"/>
</dbReference>
<accession>A0A1K0FB43</accession>
<feature type="repeat" description="WD" evidence="3">
    <location>
        <begin position="704"/>
        <end position="745"/>
    </location>
</feature>
<feature type="repeat" description="WD" evidence="3">
    <location>
        <begin position="661"/>
        <end position="702"/>
    </location>
</feature>
<dbReference type="InterPro" id="IPR015943">
    <property type="entry name" value="WD40/YVTN_repeat-like_dom_sf"/>
</dbReference>
<comment type="caution">
    <text evidence="6">The sequence shown here is derived from an EMBL/GenBank/DDBJ whole genome shotgun (WGS) entry which is preliminary data.</text>
</comment>
<dbReference type="SUPFAM" id="SSF50960">
    <property type="entry name" value="TolB, C-terminal domain"/>
    <property type="match status" value="1"/>
</dbReference>
<feature type="repeat" description="WD" evidence="3">
    <location>
        <begin position="618"/>
        <end position="659"/>
    </location>
</feature>
<feature type="repeat" description="WD" evidence="3">
    <location>
        <begin position="1048"/>
        <end position="1089"/>
    </location>
</feature>
<evidence type="ECO:0000313" key="6">
    <source>
        <dbReference type="EMBL" id="OJF10065.1"/>
    </source>
</evidence>
<keyword evidence="4" id="KW-0812">Transmembrane</keyword>
<feature type="transmembrane region" description="Helical" evidence="4">
    <location>
        <begin position="534"/>
        <end position="555"/>
    </location>
</feature>
<dbReference type="PROSITE" id="PS00678">
    <property type="entry name" value="WD_REPEATS_1"/>
    <property type="match status" value="5"/>
</dbReference>
<feature type="repeat" description="WD" evidence="3">
    <location>
        <begin position="962"/>
        <end position="1003"/>
    </location>
</feature>
<dbReference type="RefSeq" id="WP_071809519.1">
    <property type="nucleotide sequence ID" value="NZ_MEIA01000533.1"/>
</dbReference>
<dbReference type="InterPro" id="IPR027417">
    <property type="entry name" value="P-loop_NTPase"/>
</dbReference>
<dbReference type="EMBL" id="MEIA01000533">
    <property type="protein sequence ID" value="OJF10065.1"/>
    <property type="molecule type" value="Genomic_DNA"/>
</dbReference>
<keyword evidence="7" id="KW-1185">Reference proteome</keyword>
<dbReference type="PROSITE" id="PS50294">
    <property type="entry name" value="WD_REPEATS_REGION"/>
    <property type="match status" value="14"/>
</dbReference>
<keyword evidence="1 3" id="KW-0853">WD repeat</keyword>
<feature type="repeat" description="WD" evidence="3">
    <location>
        <begin position="1091"/>
        <end position="1132"/>
    </location>
</feature>
<dbReference type="CDD" id="cd00200">
    <property type="entry name" value="WD40"/>
    <property type="match status" value="2"/>
</dbReference>
<feature type="repeat" description="WD" evidence="3">
    <location>
        <begin position="1134"/>
        <end position="1175"/>
    </location>
</feature>
<dbReference type="Proteomes" id="UP000182486">
    <property type="component" value="Unassembled WGS sequence"/>
</dbReference>
<evidence type="ECO:0000259" key="5">
    <source>
        <dbReference type="Pfam" id="PF20703"/>
    </source>
</evidence>
<dbReference type="InterPro" id="IPR001680">
    <property type="entry name" value="WD40_rpt"/>
</dbReference>
<dbReference type="SUPFAM" id="SSF50998">
    <property type="entry name" value="Quinoprotein alcohol dehydrogenase-like"/>
    <property type="match status" value="1"/>
</dbReference>
<evidence type="ECO:0000256" key="1">
    <source>
        <dbReference type="ARBA" id="ARBA00022574"/>
    </source>
</evidence>
<protein>
    <recommendedName>
        <fullName evidence="5">Novel STAND NTPase 1 domain-containing protein</fullName>
    </recommendedName>
</protein>